<keyword evidence="2" id="KW-1185">Reference proteome</keyword>
<dbReference type="EMBL" id="CP033896">
    <property type="protein sequence ID" value="AZA12912.1"/>
    <property type="molecule type" value="Genomic_DNA"/>
</dbReference>
<sequence length="130" mass="14116">MEPWDEEIFQEEVVVDFLDELSDLEEDDIVQAVDDALVTTVKDPHVTADDLLVGQAAATITAIWSGAPYSAGDVVEEYPFIRSLTDQATDAMQQLAFTILEQVDTDSDLDSFLEALTGAEVLSDSTGDDA</sequence>
<protein>
    <recommendedName>
        <fullName evidence="3">DUF4259 domain-containing protein</fullName>
    </recommendedName>
</protein>
<proteinExistence type="predicted"/>
<reference evidence="1 2" key="1">
    <citation type="submission" date="2018-11" db="EMBL/GenBank/DDBJ databases">
        <authorList>
            <person name="Kleinhagauer T."/>
            <person name="Glaeser S.P."/>
            <person name="Spergser J."/>
            <person name="Ruckert C."/>
            <person name="Kaempfer P."/>
            <person name="Busse H.-J."/>
        </authorList>
    </citation>
    <scope>NUCLEOTIDE SEQUENCE [LARGE SCALE GENOMIC DNA]</scope>
    <source>
        <strain evidence="1 2">200CH</strain>
    </source>
</reference>
<accession>A0A3G6J4V3</accession>
<organism evidence="1 2">
    <name type="scientific">Corynebacterium choanae</name>
    <dbReference type="NCBI Taxonomy" id="1862358"/>
    <lineage>
        <taxon>Bacteria</taxon>
        <taxon>Bacillati</taxon>
        <taxon>Actinomycetota</taxon>
        <taxon>Actinomycetes</taxon>
        <taxon>Mycobacteriales</taxon>
        <taxon>Corynebacteriaceae</taxon>
        <taxon>Corynebacterium</taxon>
    </lineage>
</organism>
<evidence type="ECO:0000313" key="2">
    <source>
        <dbReference type="Proteomes" id="UP000269019"/>
    </source>
</evidence>
<gene>
    <name evidence="1" type="ORF">CCHOA_02475</name>
</gene>
<dbReference type="Proteomes" id="UP000269019">
    <property type="component" value="Chromosome"/>
</dbReference>
<evidence type="ECO:0000313" key="1">
    <source>
        <dbReference type="EMBL" id="AZA12912.1"/>
    </source>
</evidence>
<evidence type="ECO:0008006" key="3">
    <source>
        <dbReference type="Google" id="ProtNLM"/>
    </source>
</evidence>
<name>A0A3G6J4V3_9CORY</name>
<dbReference type="Pfam" id="PF14078">
    <property type="entry name" value="DUF4259"/>
    <property type="match status" value="1"/>
</dbReference>
<dbReference type="AlphaFoldDB" id="A0A3G6J4V3"/>
<dbReference type="InterPro" id="IPR025355">
    <property type="entry name" value="DUF4259"/>
</dbReference>
<dbReference type="RefSeq" id="WP_123926324.1">
    <property type="nucleotide sequence ID" value="NZ_CP033896.1"/>
</dbReference>
<dbReference type="KEGG" id="ccho:CCHOA_02475"/>
<dbReference type="OrthoDB" id="4427749at2"/>